<feature type="region of interest" description="Disordered" evidence="1">
    <location>
        <begin position="38"/>
        <end position="60"/>
    </location>
</feature>
<protein>
    <submittedName>
        <fullName evidence="2">Uncharacterized protein</fullName>
    </submittedName>
</protein>
<dbReference type="Proteomes" id="UP000035740">
    <property type="component" value="Unassembled WGS sequence"/>
</dbReference>
<keyword evidence="3" id="KW-1185">Reference proteome</keyword>
<gene>
    <name evidence="2" type="ORF">BVRB_037510</name>
</gene>
<dbReference type="Gramene" id="KMS65287">
    <property type="protein sequence ID" value="KMS65287"/>
    <property type="gene ID" value="BVRB_037510"/>
</dbReference>
<evidence type="ECO:0000313" key="3">
    <source>
        <dbReference type="Proteomes" id="UP000035740"/>
    </source>
</evidence>
<name>A0A0J7YP00_BETVV</name>
<evidence type="ECO:0000256" key="1">
    <source>
        <dbReference type="SAM" id="MobiDB-lite"/>
    </source>
</evidence>
<accession>A0A0J7YP00</accession>
<feature type="non-terminal residue" evidence="2">
    <location>
        <position position="91"/>
    </location>
</feature>
<reference evidence="2 3" key="1">
    <citation type="journal article" date="2014" name="Nature">
        <title>The genome of the recently domesticated crop plant sugar beet (Beta vulgaris).</title>
        <authorList>
            <person name="Dohm J.C."/>
            <person name="Minoche A.E."/>
            <person name="Holtgrawe D."/>
            <person name="Capella-Gutierrez S."/>
            <person name="Zakrzewski F."/>
            <person name="Tafer H."/>
            <person name="Rupp O."/>
            <person name="Sorensen T.R."/>
            <person name="Stracke R."/>
            <person name="Reinhardt R."/>
            <person name="Goesmann A."/>
            <person name="Kraft T."/>
            <person name="Schulz B."/>
            <person name="Stadler P.F."/>
            <person name="Schmidt T."/>
            <person name="Gabaldon T."/>
            <person name="Lehrach H."/>
            <person name="Weisshaar B."/>
            <person name="Himmelbauer H."/>
        </authorList>
    </citation>
    <scope>NUCLEOTIDE SEQUENCE [LARGE SCALE GENOMIC DNA]</scope>
    <source>
        <tissue evidence="2">Taproot</tissue>
    </source>
</reference>
<organism evidence="2 3">
    <name type="scientific">Beta vulgaris subsp. vulgaris</name>
    <name type="common">Beet</name>
    <dbReference type="NCBI Taxonomy" id="3555"/>
    <lineage>
        <taxon>Eukaryota</taxon>
        <taxon>Viridiplantae</taxon>
        <taxon>Streptophyta</taxon>
        <taxon>Embryophyta</taxon>
        <taxon>Tracheophyta</taxon>
        <taxon>Spermatophyta</taxon>
        <taxon>Magnoliopsida</taxon>
        <taxon>eudicotyledons</taxon>
        <taxon>Gunneridae</taxon>
        <taxon>Pentapetalae</taxon>
        <taxon>Caryophyllales</taxon>
        <taxon>Chenopodiaceae</taxon>
        <taxon>Betoideae</taxon>
        <taxon>Beta</taxon>
    </lineage>
</organism>
<dbReference type="AlphaFoldDB" id="A0A0J7YP00"/>
<proteinExistence type="predicted"/>
<sequence length="91" mass="9767">MAVLREGVRGPPDPFRIMLKSVVAIVRFGSASRRLAAAAAPAGSSKKKKKAMTKAGASLADREASAEDAKMYDEIMKWMDSKGPIDDRTAE</sequence>
<evidence type="ECO:0000313" key="2">
    <source>
        <dbReference type="EMBL" id="KMS65287.1"/>
    </source>
</evidence>
<dbReference type="EMBL" id="KQ111391">
    <property type="protein sequence ID" value="KMS65287.1"/>
    <property type="molecule type" value="Genomic_DNA"/>
</dbReference>